<dbReference type="RefSeq" id="WP_146789103.1">
    <property type="nucleotide sequence ID" value="NZ_VOLT01000007.1"/>
</dbReference>
<evidence type="ECO:0000259" key="2">
    <source>
        <dbReference type="Pfam" id="PF00326"/>
    </source>
</evidence>
<dbReference type="PANTHER" id="PTHR42776">
    <property type="entry name" value="SERINE PEPTIDASE S9 FAMILY MEMBER"/>
    <property type="match status" value="1"/>
</dbReference>
<comment type="caution">
    <text evidence="3">The sequence shown here is derived from an EMBL/GenBank/DDBJ whole genome shotgun (WGS) entry which is preliminary data.</text>
</comment>
<sequence>MVIFFRMVILLGFILVSATGYAKNWDGIFERAQYQNAKISPDGKHLAVSVFSQGEATLVFLDSKTLKAVSGSKLAGRLEIDQYYWVNNERVVISLAKRDPWLEEPQSYGELFAVNIDGSRGKMIFGYRAGEKQTGSFIKKKESTFGWGKIVDILPEDEKHILISSTPMSTTGERFATVLKLNVYTGVIKRKVVKSPVPFARFLTDGQGKVKFVVGTDGNNDTKLYVRQDGKWKHIPQDIVGSSVQPLFIDASGKYLYTIDDYQQDIKGIFKLNLENYQYKSIYTDKVVNITDVEMTTDNRLAYAVRVDDGYPAYLVLNKKLEEAKVFKELLKLFPYSSVNVTSKTEDGQLYVVFVSSDVDPGSLYLLDRKSNSLKKLFQFKPEFKSADFAQVEPIKFEALDGSMLNGFFTQAKAKQKNELAPTVVLVHGGPHGVRDYWEFSTQVQYLVAHGYSVLQVNYRGSGGFGANYEKLGYRAWGSRVQQDILDGYQWLVKNKKAADNNVCIMGGSFGAYSAIQSATLYPDVYKCAIANAGIYDLELMFEEGDVQQRRSGMSYLKRVLGTDEQQLKGMSPVNYVEKIQVPILLAHGEKDERAPFEHAERLRAALDKEKKSYEWFVVDKEGHGFFNPENQRAYMKQVVGFLDEHLL</sequence>
<dbReference type="SUPFAM" id="SSF82171">
    <property type="entry name" value="DPP6 N-terminal domain-like"/>
    <property type="match status" value="1"/>
</dbReference>
<dbReference type="SUPFAM" id="SSF53474">
    <property type="entry name" value="alpha/beta-Hydrolases"/>
    <property type="match status" value="1"/>
</dbReference>
<keyword evidence="1" id="KW-0378">Hydrolase</keyword>
<dbReference type="AlphaFoldDB" id="A0A5C6QDH5"/>
<proteinExistence type="predicted"/>
<evidence type="ECO:0000313" key="3">
    <source>
        <dbReference type="EMBL" id="TWX66712.1"/>
    </source>
</evidence>
<reference evidence="3 4" key="1">
    <citation type="submission" date="2019-07" db="EMBL/GenBank/DDBJ databases">
        <title>Genomes of sea-ice associated Colwellia species.</title>
        <authorList>
            <person name="Bowman J.P."/>
        </authorList>
    </citation>
    <scope>NUCLEOTIDE SEQUENCE [LARGE SCALE GENOMIC DNA]</scope>
    <source>
        <strain evidence="3 4">ACAM 459</strain>
    </source>
</reference>
<gene>
    <name evidence="3" type="ORF">ESZ36_14190</name>
</gene>
<dbReference type="GO" id="GO:0006508">
    <property type="term" value="P:proteolysis"/>
    <property type="evidence" value="ECO:0007669"/>
    <property type="project" value="InterPro"/>
</dbReference>
<keyword evidence="4" id="KW-1185">Reference proteome</keyword>
<accession>A0A5C6QDH5</accession>
<feature type="domain" description="Peptidase S9 prolyl oligopeptidase catalytic" evidence="2">
    <location>
        <begin position="438"/>
        <end position="647"/>
    </location>
</feature>
<dbReference type="Gene3D" id="3.40.50.1820">
    <property type="entry name" value="alpha/beta hydrolase"/>
    <property type="match status" value="1"/>
</dbReference>
<dbReference type="Proteomes" id="UP000321822">
    <property type="component" value="Unassembled WGS sequence"/>
</dbReference>
<dbReference type="OrthoDB" id="4269629at2"/>
<evidence type="ECO:0000313" key="4">
    <source>
        <dbReference type="Proteomes" id="UP000321822"/>
    </source>
</evidence>
<dbReference type="EMBL" id="VOLT01000007">
    <property type="protein sequence ID" value="TWX66712.1"/>
    <property type="molecule type" value="Genomic_DNA"/>
</dbReference>
<dbReference type="GO" id="GO:0004252">
    <property type="term" value="F:serine-type endopeptidase activity"/>
    <property type="evidence" value="ECO:0007669"/>
    <property type="project" value="TreeGrafter"/>
</dbReference>
<name>A0A5C6QDH5_9GAMM</name>
<organism evidence="3 4">
    <name type="scientific">Colwellia demingiae</name>
    <dbReference type="NCBI Taxonomy" id="89401"/>
    <lineage>
        <taxon>Bacteria</taxon>
        <taxon>Pseudomonadati</taxon>
        <taxon>Pseudomonadota</taxon>
        <taxon>Gammaproteobacteria</taxon>
        <taxon>Alteromonadales</taxon>
        <taxon>Colwelliaceae</taxon>
        <taxon>Colwellia</taxon>
    </lineage>
</organism>
<protein>
    <submittedName>
        <fullName evidence="3">S9 family peptidase</fullName>
    </submittedName>
</protein>
<dbReference type="InterPro" id="IPR029058">
    <property type="entry name" value="AB_hydrolase_fold"/>
</dbReference>
<dbReference type="Pfam" id="PF00326">
    <property type="entry name" value="Peptidase_S9"/>
    <property type="match status" value="1"/>
</dbReference>
<dbReference type="InterPro" id="IPR001375">
    <property type="entry name" value="Peptidase_S9_cat"/>
</dbReference>
<dbReference type="PANTHER" id="PTHR42776:SF27">
    <property type="entry name" value="DIPEPTIDYL PEPTIDASE FAMILY MEMBER 6"/>
    <property type="match status" value="1"/>
</dbReference>
<evidence type="ECO:0000256" key="1">
    <source>
        <dbReference type="ARBA" id="ARBA00022801"/>
    </source>
</evidence>